<gene>
    <name evidence="3" type="ORF">IE877_03530</name>
</gene>
<dbReference type="EMBL" id="JACXSS010000001">
    <property type="protein sequence ID" value="MBD9354961.1"/>
    <property type="molecule type" value="Genomic_DNA"/>
</dbReference>
<evidence type="ECO:0008006" key="5">
    <source>
        <dbReference type="Google" id="ProtNLM"/>
    </source>
</evidence>
<reference evidence="3 4" key="1">
    <citation type="submission" date="2020-09" db="EMBL/GenBank/DDBJ databases">
        <title>Methylomonas albis sp. nov. and Methylomonas fluvii sp. nov.: Two cold-adapted methanotrophs from the River Elbe and an amended description of Methylovulum psychrotolerans strain Eb1.</title>
        <authorList>
            <person name="Bussmann I.K."/>
            <person name="Klings K.-W."/>
            <person name="Warnstedt J."/>
            <person name="Hoppert M."/>
            <person name="Saborowski A."/>
            <person name="Horn F."/>
            <person name="Liebner S."/>
        </authorList>
    </citation>
    <scope>NUCLEOTIDE SEQUENCE [LARGE SCALE GENOMIC DNA]</scope>
    <source>
        <strain evidence="3 4">EbA</strain>
    </source>
</reference>
<feature type="region of interest" description="Disordered" evidence="1">
    <location>
        <begin position="1"/>
        <end position="25"/>
    </location>
</feature>
<keyword evidence="2" id="KW-1133">Transmembrane helix</keyword>
<evidence type="ECO:0000256" key="2">
    <source>
        <dbReference type="SAM" id="Phobius"/>
    </source>
</evidence>
<name>A0ABR9CVV5_9GAMM</name>
<organism evidence="3 4">
    <name type="scientific">Methylomonas albis</name>
    <dbReference type="NCBI Taxonomy" id="1854563"/>
    <lineage>
        <taxon>Bacteria</taxon>
        <taxon>Pseudomonadati</taxon>
        <taxon>Pseudomonadota</taxon>
        <taxon>Gammaproteobacteria</taxon>
        <taxon>Methylococcales</taxon>
        <taxon>Methylococcaceae</taxon>
        <taxon>Methylomonas</taxon>
    </lineage>
</organism>
<keyword evidence="4" id="KW-1185">Reference proteome</keyword>
<dbReference type="Proteomes" id="UP000652176">
    <property type="component" value="Unassembled WGS sequence"/>
</dbReference>
<protein>
    <recommendedName>
        <fullName evidence="5">DUF4115 domain-containing protein</fullName>
    </recommendedName>
</protein>
<accession>A0ABR9CVV5</accession>
<proteinExistence type="predicted"/>
<sequence>MKHLEPLPKSALQSQGKPMPSASSSPSKLKLILAGMMLVAGLGFGMTAIWRSASNDNVSKSEQAELIAEFAKLKSIDVEAVAVQDVDPALDSMQLQIPQRQQLQTALSNHNAPSTTAISSLPHSETSLVWITLWDFAAADGDVVHVSTAGYEMDIVLKKSQTRIAVPVDSSKTVKISGVHDGGGGITLGIKNGAGMVSLPVLQTSQTLTLPVSF</sequence>
<comment type="caution">
    <text evidence="3">The sequence shown here is derived from an EMBL/GenBank/DDBJ whole genome shotgun (WGS) entry which is preliminary data.</text>
</comment>
<evidence type="ECO:0000313" key="4">
    <source>
        <dbReference type="Proteomes" id="UP000652176"/>
    </source>
</evidence>
<keyword evidence="2" id="KW-0472">Membrane</keyword>
<evidence type="ECO:0000256" key="1">
    <source>
        <dbReference type="SAM" id="MobiDB-lite"/>
    </source>
</evidence>
<evidence type="ECO:0000313" key="3">
    <source>
        <dbReference type="EMBL" id="MBD9354961.1"/>
    </source>
</evidence>
<dbReference type="RefSeq" id="WP_192373323.1">
    <property type="nucleotide sequence ID" value="NZ_CAJHIV010000001.1"/>
</dbReference>
<keyword evidence="2" id="KW-0812">Transmembrane</keyword>
<feature type="transmembrane region" description="Helical" evidence="2">
    <location>
        <begin position="31"/>
        <end position="50"/>
    </location>
</feature>